<comment type="caution">
    <text evidence="1">The sequence shown here is derived from an EMBL/GenBank/DDBJ whole genome shotgun (WGS) entry which is preliminary data.</text>
</comment>
<accession>A0A7J6FQS0</accession>
<gene>
    <name evidence="1" type="ORF">F8388_011005</name>
</gene>
<dbReference type="AlphaFoldDB" id="A0A7J6FQS0"/>
<dbReference type="EMBL" id="JAATIP010000102">
    <property type="protein sequence ID" value="KAF4372978.1"/>
    <property type="molecule type" value="Genomic_DNA"/>
</dbReference>
<organism evidence="1 2">
    <name type="scientific">Cannabis sativa</name>
    <name type="common">Hemp</name>
    <name type="synonym">Marijuana</name>
    <dbReference type="NCBI Taxonomy" id="3483"/>
    <lineage>
        <taxon>Eukaryota</taxon>
        <taxon>Viridiplantae</taxon>
        <taxon>Streptophyta</taxon>
        <taxon>Embryophyta</taxon>
        <taxon>Tracheophyta</taxon>
        <taxon>Spermatophyta</taxon>
        <taxon>Magnoliopsida</taxon>
        <taxon>eudicotyledons</taxon>
        <taxon>Gunneridae</taxon>
        <taxon>Pentapetalae</taxon>
        <taxon>rosids</taxon>
        <taxon>fabids</taxon>
        <taxon>Rosales</taxon>
        <taxon>Cannabaceae</taxon>
        <taxon>Cannabis</taxon>
    </lineage>
</organism>
<dbReference type="InterPro" id="IPR002347">
    <property type="entry name" value="SDR_fam"/>
</dbReference>
<reference evidence="1 2" key="1">
    <citation type="journal article" date="2020" name="bioRxiv">
        <title>Sequence and annotation of 42 cannabis genomes reveals extensive copy number variation in cannabinoid synthesis and pathogen resistance genes.</title>
        <authorList>
            <person name="Mckernan K.J."/>
            <person name="Helbert Y."/>
            <person name="Kane L.T."/>
            <person name="Ebling H."/>
            <person name="Zhang L."/>
            <person name="Liu B."/>
            <person name="Eaton Z."/>
            <person name="Mclaughlin S."/>
            <person name="Kingan S."/>
            <person name="Baybayan P."/>
            <person name="Concepcion G."/>
            <person name="Jordan M."/>
            <person name="Riva A."/>
            <person name="Barbazuk W."/>
            <person name="Harkins T."/>
        </authorList>
    </citation>
    <scope>NUCLEOTIDE SEQUENCE [LARGE SCALE GENOMIC DNA]</scope>
    <source>
        <strain evidence="2">cv. Jamaican Lion 4</strain>
        <tissue evidence="1">Leaf</tissue>
    </source>
</reference>
<dbReference type="PANTHER" id="PTHR33116">
    <property type="entry name" value="REVERSE TRANSCRIPTASE ZINC-BINDING DOMAIN-CONTAINING PROTEIN-RELATED-RELATED"/>
    <property type="match status" value="1"/>
</dbReference>
<name>A0A7J6FQS0_CANSA</name>
<dbReference type="Proteomes" id="UP000525078">
    <property type="component" value="Unassembled WGS sequence"/>
</dbReference>
<protein>
    <submittedName>
        <fullName evidence="1">Uncharacterized protein</fullName>
    </submittedName>
</protein>
<evidence type="ECO:0000313" key="2">
    <source>
        <dbReference type="Proteomes" id="UP000525078"/>
    </source>
</evidence>
<dbReference type="Gene3D" id="3.40.50.720">
    <property type="entry name" value="NAD(P)-binding Rossmann-like Domain"/>
    <property type="match status" value="1"/>
</dbReference>
<dbReference type="SUPFAM" id="SSF51735">
    <property type="entry name" value="NAD(P)-binding Rossmann-fold domains"/>
    <property type="match status" value="1"/>
</dbReference>
<evidence type="ECO:0000313" key="1">
    <source>
        <dbReference type="EMBL" id="KAF4372978.1"/>
    </source>
</evidence>
<dbReference type="PANTHER" id="PTHR33116:SF86">
    <property type="entry name" value="REVERSE TRANSCRIPTASE DOMAIN-CONTAINING PROTEIN"/>
    <property type="match status" value="1"/>
</dbReference>
<dbReference type="Pfam" id="PF13561">
    <property type="entry name" value="adh_short_C2"/>
    <property type="match status" value="1"/>
</dbReference>
<sequence>MQDETCREVIEQAWAIELCDSRSWQLVARLDNTRRCLSKWNKTHFGMCEEKLRILNNLLIEIQGRVPRRSYRRATLIRTVAQSVPLYSMSSFLLPKVLCRELDQVIRKFWWIGEGDKDRYLTLVEWDALCLPVDQGVLISRNVDSWLHLFCHCPLAKATWYGSQWAIRGEHLNFSCLRDFLLWLLDPGFLGSASKEDREAFSKFGICLCDELWNARNRAYHDQVFPSCMGVLARVNSACSTMVGAWEAPALSHSQVGWENVLITCTGAINQMTKNLACEWVKDNIRVNTVAPGLTRTSMMSVYAHFISGLCL</sequence>
<proteinExistence type="predicted"/>
<dbReference type="InterPro" id="IPR036291">
    <property type="entry name" value="NAD(P)-bd_dom_sf"/>
</dbReference>